<comment type="subcellular location">
    <subcellularLocation>
        <location evidence="2">Cell membrane</location>
        <topology evidence="2">Multi-pass membrane protein</topology>
    </subcellularLocation>
</comment>
<dbReference type="PANTHER" id="PTHR28259">
    <property type="entry name" value="FLUORIDE EXPORT PROTEIN 1-RELATED"/>
    <property type="match status" value="1"/>
</dbReference>
<feature type="transmembrane region" description="Helical" evidence="9">
    <location>
        <begin position="155"/>
        <end position="175"/>
    </location>
</feature>
<dbReference type="Pfam" id="PF02537">
    <property type="entry name" value="CRCB"/>
    <property type="match status" value="2"/>
</dbReference>
<keyword evidence="6 9" id="KW-0472">Membrane</keyword>
<accession>A0A0G4J5V3</accession>
<keyword evidence="5 9" id="KW-1133">Transmembrane helix</keyword>
<evidence type="ECO:0000256" key="3">
    <source>
        <dbReference type="ARBA" id="ARBA00022475"/>
    </source>
</evidence>
<feature type="transmembrane region" description="Helical" evidence="9">
    <location>
        <begin position="99"/>
        <end position="117"/>
    </location>
</feature>
<dbReference type="AlphaFoldDB" id="A0A0G4J5V3"/>
<evidence type="ECO:0000313" key="12">
    <source>
        <dbReference type="Proteomes" id="UP000039324"/>
    </source>
</evidence>
<evidence type="ECO:0000313" key="10">
    <source>
        <dbReference type="EMBL" id="CEP02907.1"/>
    </source>
</evidence>
<feature type="transmembrane region" description="Helical" evidence="9">
    <location>
        <begin position="129"/>
        <end position="148"/>
    </location>
</feature>
<evidence type="ECO:0000256" key="2">
    <source>
        <dbReference type="ARBA" id="ARBA00004651"/>
    </source>
</evidence>
<reference evidence="11 13" key="2">
    <citation type="submission" date="2018-03" db="EMBL/GenBank/DDBJ databases">
        <authorList>
            <person name="Fogelqvist J."/>
        </authorList>
    </citation>
    <scope>NUCLEOTIDE SEQUENCE [LARGE SCALE GENOMIC DNA]</scope>
</reference>
<feature type="transmembrane region" description="Helical" evidence="9">
    <location>
        <begin position="241"/>
        <end position="260"/>
    </location>
</feature>
<evidence type="ECO:0000256" key="6">
    <source>
        <dbReference type="ARBA" id="ARBA00023136"/>
    </source>
</evidence>
<evidence type="ECO:0000256" key="4">
    <source>
        <dbReference type="ARBA" id="ARBA00022692"/>
    </source>
</evidence>
<organism evidence="10 12">
    <name type="scientific">Plasmodiophora brassicae</name>
    <name type="common">Clubroot disease agent</name>
    <dbReference type="NCBI Taxonomy" id="37360"/>
    <lineage>
        <taxon>Eukaryota</taxon>
        <taxon>Sar</taxon>
        <taxon>Rhizaria</taxon>
        <taxon>Endomyxa</taxon>
        <taxon>Phytomyxea</taxon>
        <taxon>Plasmodiophorida</taxon>
        <taxon>Plasmodiophoridae</taxon>
        <taxon>Plasmodiophora</taxon>
    </lineage>
</organism>
<dbReference type="EMBL" id="CDSF01000133">
    <property type="protein sequence ID" value="CEP02907.1"/>
    <property type="molecule type" value="Genomic_DNA"/>
</dbReference>
<feature type="transmembrane region" description="Helical" evidence="9">
    <location>
        <begin position="36"/>
        <end position="56"/>
    </location>
</feature>
<keyword evidence="3" id="KW-1003">Cell membrane</keyword>
<keyword evidence="4 9" id="KW-0812">Transmembrane</keyword>
<feature type="transmembrane region" description="Helical" evidence="9">
    <location>
        <begin position="214"/>
        <end position="235"/>
    </location>
</feature>
<dbReference type="GO" id="GO:1903425">
    <property type="term" value="F:fluoride transmembrane transporter activity"/>
    <property type="evidence" value="ECO:0007669"/>
    <property type="project" value="TreeGrafter"/>
</dbReference>
<comment type="catalytic activity">
    <reaction evidence="8">
        <text>fluoride(in) = fluoride(out)</text>
        <dbReference type="Rhea" id="RHEA:76159"/>
        <dbReference type="ChEBI" id="CHEBI:17051"/>
    </reaction>
    <physiologicalReaction direction="left-to-right" evidence="8">
        <dbReference type="Rhea" id="RHEA:76160"/>
    </physiologicalReaction>
</comment>
<dbReference type="OrthoDB" id="409792at2759"/>
<comment type="similarity">
    <text evidence="7">Belongs to the fluoride channel Fluc/FEX (TC 1.A.43) family.</text>
</comment>
<gene>
    <name evidence="10" type="ORF">PBRA_002874</name>
    <name evidence="11" type="ORF">PLBR_LOCUS2227</name>
</gene>
<keyword evidence="11" id="KW-0496">Mitochondrion</keyword>
<name>A0A0G4J5V3_PLABS</name>
<geneLocation type="mitochondrion" evidence="11"/>
<dbReference type="PANTHER" id="PTHR28259:SF1">
    <property type="entry name" value="FLUORIDE EXPORT PROTEIN 1-RELATED"/>
    <property type="match status" value="1"/>
</dbReference>
<evidence type="ECO:0000256" key="8">
    <source>
        <dbReference type="ARBA" id="ARBA00035585"/>
    </source>
</evidence>
<feature type="transmembrane region" description="Helical" evidence="9">
    <location>
        <begin position="68"/>
        <end position="87"/>
    </location>
</feature>
<dbReference type="GO" id="GO:0005886">
    <property type="term" value="C:plasma membrane"/>
    <property type="evidence" value="ECO:0007669"/>
    <property type="project" value="UniProtKB-SubCell"/>
</dbReference>
<evidence type="ECO:0000313" key="11">
    <source>
        <dbReference type="EMBL" id="SPQ95012.1"/>
    </source>
</evidence>
<dbReference type="Proteomes" id="UP000290189">
    <property type="component" value="Unassembled WGS sequence"/>
</dbReference>
<dbReference type="EMBL" id="OVEO01000003">
    <property type="protein sequence ID" value="SPQ95012.1"/>
    <property type="molecule type" value="Genomic_DNA"/>
</dbReference>
<evidence type="ECO:0000256" key="5">
    <source>
        <dbReference type="ARBA" id="ARBA00022989"/>
    </source>
</evidence>
<evidence type="ECO:0000256" key="9">
    <source>
        <dbReference type="SAM" id="Phobius"/>
    </source>
</evidence>
<evidence type="ECO:0008006" key="14">
    <source>
        <dbReference type="Google" id="ProtNLM"/>
    </source>
</evidence>
<dbReference type="InterPro" id="IPR003691">
    <property type="entry name" value="FluC"/>
</dbReference>
<protein>
    <recommendedName>
        <fullName evidence="14">Fluoride ion transporter CrcB</fullName>
    </recommendedName>
</protein>
<keyword evidence="12" id="KW-1185">Reference proteome</keyword>
<proteinExistence type="inferred from homology"/>
<sequence>MSDWDPVEYDREVAASAVEDLMAPAVSVQVRRRTRVVEHVGFVAAFSVASCVGVFVRCTLPNVDGMSFSQLLFCNALGSFIMGMAVASRNSLEPRAYTVLTTGFCGALTTFSSWQQYASVEGVVQRNVGVAFVAVLVGMAVWISVFAVGKHTQGLGLWFVLAATAVVAVCLAVFMPLTKEAYIGVALGPVGGLPRYMFGLYLNEGIHGRCGTRFPFGTLLSNTLACAIVGVTLLITRNPKSSVIVGVAGALSTVSTFIAEIDGLHDVRRVQYAYAIASFILAQLLLGVFNGFIGVAG</sequence>
<evidence type="ECO:0000256" key="1">
    <source>
        <dbReference type="ARBA" id="ARBA00002598"/>
    </source>
</evidence>
<feature type="transmembrane region" description="Helical" evidence="9">
    <location>
        <begin position="272"/>
        <end position="293"/>
    </location>
</feature>
<comment type="function">
    <text evidence="1">Fluoride channel required for the rapid expulsion of cytoplasmic fluoride.</text>
</comment>
<reference evidence="10 12" key="1">
    <citation type="submission" date="2015-02" db="EMBL/GenBank/DDBJ databases">
        <authorList>
            <person name="Chooi Y.-H."/>
        </authorList>
    </citation>
    <scope>NUCLEOTIDE SEQUENCE [LARGE SCALE GENOMIC DNA]</scope>
    <source>
        <strain evidence="10">E3</strain>
    </source>
</reference>
<evidence type="ECO:0000313" key="13">
    <source>
        <dbReference type="Proteomes" id="UP000290189"/>
    </source>
</evidence>
<evidence type="ECO:0000256" key="7">
    <source>
        <dbReference type="ARBA" id="ARBA00035120"/>
    </source>
</evidence>
<dbReference type="Proteomes" id="UP000039324">
    <property type="component" value="Unassembled WGS sequence"/>
</dbReference>